<organism evidence="1 2">
    <name type="scientific">Pelagerythrobacter aerophilus</name>
    <dbReference type="NCBI Taxonomy" id="2306995"/>
    <lineage>
        <taxon>Bacteria</taxon>
        <taxon>Pseudomonadati</taxon>
        <taxon>Pseudomonadota</taxon>
        <taxon>Alphaproteobacteria</taxon>
        <taxon>Sphingomonadales</taxon>
        <taxon>Erythrobacteraceae</taxon>
        <taxon>Pelagerythrobacter</taxon>
    </lineage>
</organism>
<keyword evidence="2" id="KW-1185">Reference proteome</keyword>
<name>A0A418NJP0_9SPHN</name>
<sequence length="64" mass="6780">MKLAAYLEIEGNSASKLAEATGVAVSTITRAAKGEITPSRKLMALIYEKTDGHVTPNDFWGIAA</sequence>
<dbReference type="RefSeq" id="WP_119512380.1">
    <property type="nucleotide sequence ID" value="NZ_QXFK01000014.1"/>
</dbReference>
<dbReference type="OrthoDB" id="7605634at2"/>
<evidence type="ECO:0000313" key="1">
    <source>
        <dbReference type="EMBL" id="RIV79548.1"/>
    </source>
</evidence>
<protein>
    <submittedName>
        <fullName evidence="1">XRE family transcriptional regulator</fullName>
    </submittedName>
</protein>
<comment type="caution">
    <text evidence="1">The sequence shown here is derived from an EMBL/GenBank/DDBJ whole genome shotgun (WGS) entry which is preliminary data.</text>
</comment>
<dbReference type="AlphaFoldDB" id="A0A418NJP0"/>
<dbReference type="InterPro" id="IPR010982">
    <property type="entry name" value="Lambda_DNA-bd_dom_sf"/>
</dbReference>
<proteinExistence type="predicted"/>
<accession>A0A418NJP0</accession>
<dbReference type="InterPro" id="IPR001387">
    <property type="entry name" value="Cro/C1-type_HTH"/>
</dbReference>
<reference evidence="1 2" key="1">
    <citation type="submission" date="2018-08" db="EMBL/GenBank/DDBJ databases">
        <title>Altererythrobacter sp.Ery1 and Ery12, the genome sequencing of novel strains in genus Alterythrobacter.</title>
        <authorList>
            <person name="Cheng H."/>
            <person name="Wu Y.-H."/>
            <person name="Fang C."/>
            <person name="Xu X.-W."/>
        </authorList>
    </citation>
    <scope>NUCLEOTIDE SEQUENCE [LARGE SCALE GENOMIC DNA]</scope>
    <source>
        <strain evidence="1 2">Ery1</strain>
    </source>
</reference>
<dbReference type="EMBL" id="QXFK01000014">
    <property type="protein sequence ID" value="RIV79548.1"/>
    <property type="molecule type" value="Genomic_DNA"/>
</dbReference>
<gene>
    <name evidence="1" type="ORF">D2V04_06140</name>
</gene>
<dbReference type="SUPFAM" id="SSF47413">
    <property type="entry name" value="lambda repressor-like DNA-binding domains"/>
    <property type="match status" value="1"/>
</dbReference>
<dbReference type="GO" id="GO:0003677">
    <property type="term" value="F:DNA binding"/>
    <property type="evidence" value="ECO:0007669"/>
    <property type="project" value="InterPro"/>
</dbReference>
<dbReference type="CDD" id="cd00093">
    <property type="entry name" value="HTH_XRE"/>
    <property type="match status" value="1"/>
</dbReference>
<evidence type="ECO:0000313" key="2">
    <source>
        <dbReference type="Proteomes" id="UP000285092"/>
    </source>
</evidence>
<dbReference type="Proteomes" id="UP000285092">
    <property type="component" value="Unassembled WGS sequence"/>
</dbReference>